<reference evidence="2 3" key="1">
    <citation type="submission" date="2019-03" db="EMBL/GenBank/DDBJ databases">
        <title>Ramlibacter henchirensis DSM 14656, whole genome shotgun sequence.</title>
        <authorList>
            <person name="Zhang X."/>
            <person name="Feng G."/>
            <person name="Zhu H."/>
        </authorList>
    </citation>
    <scope>NUCLEOTIDE SEQUENCE [LARGE SCALE GENOMIC DNA]</scope>
    <source>
        <strain evidence="2 3">DSM 14656</strain>
    </source>
</reference>
<protein>
    <recommendedName>
        <fullName evidence="4">TolA protein</fullName>
    </recommendedName>
</protein>
<keyword evidence="3" id="KW-1185">Reference proteome</keyword>
<sequence length="434" mass="45931">MAYTGHVEGDGSLRLKGTGLLGVLTAETLRHDAAAGTMYANAHELKAGTPQQLTSATRGFPQAAAALAQIPAPAPVAAASAPSSDADLRAELAAMKAKVDQLSKQLEQAPPPAPARPLSPAKARAKAAEDKRIADAKVREEAQRQAAERRAKAEEEKRQQAEARARAAEAKAAEARRLVEEKRAQQEAARREAEERRAQQEAAKREAEAAKVRAAEEANARAAEEARARAAQAAAAARPPAAPAPNAAPVVALVPGGPVRPGLYSTGTGYDVDVKVVGDALQLRELAYNRESLYRPISPGSRTYGYVNPNTGTHFALTVENETTLIASRFDKSTGQVLPNGTPLKFAGGGRAQPVSGDDFKDLNDVAQKYLRKAQTEPQDAQAWSFCGMAAMARAHGQNDVQVRQAAQALKSISTTQENPCGDAIPNRVWNSVN</sequence>
<gene>
    <name evidence="2" type="ORF">EZ313_11435</name>
</gene>
<proteinExistence type="predicted"/>
<dbReference type="EMBL" id="SMLM01000001">
    <property type="protein sequence ID" value="TFZ07187.1"/>
    <property type="molecule type" value="Genomic_DNA"/>
</dbReference>
<evidence type="ECO:0008006" key="4">
    <source>
        <dbReference type="Google" id="ProtNLM"/>
    </source>
</evidence>
<comment type="caution">
    <text evidence="2">The sequence shown here is derived from an EMBL/GenBank/DDBJ whole genome shotgun (WGS) entry which is preliminary data.</text>
</comment>
<evidence type="ECO:0000256" key="1">
    <source>
        <dbReference type="SAM" id="MobiDB-lite"/>
    </source>
</evidence>
<dbReference type="Proteomes" id="UP000298180">
    <property type="component" value="Unassembled WGS sequence"/>
</dbReference>
<evidence type="ECO:0000313" key="2">
    <source>
        <dbReference type="EMBL" id="TFZ07187.1"/>
    </source>
</evidence>
<dbReference type="OrthoDB" id="7596867at2"/>
<feature type="compositionally biased region" description="Basic and acidic residues" evidence="1">
    <location>
        <begin position="126"/>
        <end position="226"/>
    </location>
</feature>
<organism evidence="2 3">
    <name type="scientific">Ramlibacter henchirensis</name>
    <dbReference type="NCBI Taxonomy" id="204072"/>
    <lineage>
        <taxon>Bacteria</taxon>
        <taxon>Pseudomonadati</taxon>
        <taxon>Pseudomonadota</taxon>
        <taxon>Betaproteobacteria</taxon>
        <taxon>Burkholderiales</taxon>
        <taxon>Comamonadaceae</taxon>
        <taxon>Ramlibacter</taxon>
    </lineage>
</organism>
<dbReference type="AlphaFoldDB" id="A0A4Z0C5Y8"/>
<evidence type="ECO:0000313" key="3">
    <source>
        <dbReference type="Proteomes" id="UP000298180"/>
    </source>
</evidence>
<feature type="region of interest" description="Disordered" evidence="1">
    <location>
        <begin position="99"/>
        <end position="226"/>
    </location>
</feature>
<name>A0A4Z0C5Y8_9BURK</name>
<accession>A0A4Z0C5Y8</accession>
<dbReference type="RefSeq" id="WP_135263268.1">
    <property type="nucleotide sequence ID" value="NZ_SMLM01000001.1"/>
</dbReference>
<feature type="region of interest" description="Disordered" evidence="1">
    <location>
        <begin position="415"/>
        <end position="434"/>
    </location>
</feature>